<accession>A0A0B6YWP1</accession>
<gene>
    <name evidence="2" type="primary">ORF39987</name>
</gene>
<name>A0A0B6YWP1_9EUPU</name>
<evidence type="ECO:0000313" key="2">
    <source>
        <dbReference type="EMBL" id="CEK60643.1"/>
    </source>
</evidence>
<proteinExistence type="predicted"/>
<dbReference type="AlphaFoldDB" id="A0A0B6YWP1"/>
<sequence length="118" mass="13439">QTSPYTPEKDLFSLLQEVCERYNRETDHKADCVMSKHNDELGQEHDAQNYEYDCTNAARILLSSNGNEPSGEFGHKNGFARDSVRQSQKVSPSHTIQRAASANDCQMQGMRESHLYRT</sequence>
<feature type="compositionally biased region" description="Polar residues" evidence="1">
    <location>
        <begin position="85"/>
        <end position="106"/>
    </location>
</feature>
<evidence type="ECO:0000256" key="1">
    <source>
        <dbReference type="SAM" id="MobiDB-lite"/>
    </source>
</evidence>
<feature type="non-terminal residue" evidence="2">
    <location>
        <position position="1"/>
    </location>
</feature>
<feature type="region of interest" description="Disordered" evidence="1">
    <location>
        <begin position="64"/>
        <end position="118"/>
    </location>
</feature>
<protein>
    <submittedName>
        <fullName evidence="2">Uncharacterized protein</fullName>
    </submittedName>
</protein>
<feature type="non-terminal residue" evidence="2">
    <location>
        <position position="118"/>
    </location>
</feature>
<organism evidence="2">
    <name type="scientific">Arion vulgaris</name>
    <dbReference type="NCBI Taxonomy" id="1028688"/>
    <lineage>
        <taxon>Eukaryota</taxon>
        <taxon>Metazoa</taxon>
        <taxon>Spiralia</taxon>
        <taxon>Lophotrochozoa</taxon>
        <taxon>Mollusca</taxon>
        <taxon>Gastropoda</taxon>
        <taxon>Heterobranchia</taxon>
        <taxon>Euthyneura</taxon>
        <taxon>Panpulmonata</taxon>
        <taxon>Eupulmonata</taxon>
        <taxon>Stylommatophora</taxon>
        <taxon>Helicina</taxon>
        <taxon>Arionoidea</taxon>
        <taxon>Arionidae</taxon>
        <taxon>Arion</taxon>
    </lineage>
</organism>
<dbReference type="EMBL" id="HACG01013778">
    <property type="protein sequence ID" value="CEK60643.1"/>
    <property type="molecule type" value="Transcribed_RNA"/>
</dbReference>
<reference evidence="2" key="1">
    <citation type="submission" date="2014-12" db="EMBL/GenBank/DDBJ databases">
        <title>Insight into the proteome of Arion vulgaris.</title>
        <authorList>
            <person name="Aradska J."/>
            <person name="Bulat T."/>
            <person name="Smidak R."/>
            <person name="Sarate P."/>
            <person name="Gangsoo J."/>
            <person name="Sialana F."/>
            <person name="Bilban M."/>
            <person name="Lubec G."/>
        </authorList>
    </citation>
    <scope>NUCLEOTIDE SEQUENCE</scope>
    <source>
        <tissue evidence="2">Skin</tissue>
    </source>
</reference>